<evidence type="ECO:0000259" key="2">
    <source>
        <dbReference type="PROSITE" id="PS51737"/>
    </source>
</evidence>
<feature type="domain" description="Recombinase" evidence="2">
    <location>
        <begin position="171"/>
        <end position="274"/>
    </location>
</feature>
<dbReference type="AlphaFoldDB" id="A0AAE4UC17"/>
<gene>
    <name evidence="3" type="ORF">R4F53_26260</name>
</gene>
<dbReference type="PANTHER" id="PTHR30461">
    <property type="entry name" value="DNA-INVERTASE FROM LAMBDOID PROPHAGE"/>
    <property type="match status" value="1"/>
</dbReference>
<dbReference type="InterPro" id="IPR038109">
    <property type="entry name" value="DNA_bind_recomb_sf"/>
</dbReference>
<dbReference type="Proteomes" id="UP001187143">
    <property type="component" value="Unassembled WGS sequence"/>
</dbReference>
<dbReference type="GO" id="GO:0000150">
    <property type="term" value="F:DNA strand exchange activity"/>
    <property type="evidence" value="ECO:0007669"/>
    <property type="project" value="InterPro"/>
</dbReference>
<dbReference type="PANTHER" id="PTHR30461:SF23">
    <property type="entry name" value="DNA RECOMBINASE-RELATED"/>
    <property type="match status" value="1"/>
</dbReference>
<reference evidence="3" key="1">
    <citation type="submission" date="2023-10" db="EMBL/GenBank/DDBJ databases">
        <title>Characterization and genome sequence of Mycobacterium intracellulare ABSURDO, a novel pathogenic isolate with three colony morphotypes that vary in growth and acid-fastness.</title>
        <authorList>
            <person name="Jude B.A."/>
            <person name="Robinson R.T."/>
        </authorList>
    </citation>
    <scope>NUCLEOTIDE SEQUENCE</scope>
    <source>
        <strain evidence="3">ABSURDO Component B</strain>
    </source>
</reference>
<protein>
    <submittedName>
        <fullName evidence="3">Recombinase family protein</fullName>
    </submittedName>
</protein>
<evidence type="ECO:0000259" key="1">
    <source>
        <dbReference type="PROSITE" id="PS51736"/>
    </source>
</evidence>
<evidence type="ECO:0000313" key="3">
    <source>
        <dbReference type="EMBL" id="MDV7015776.1"/>
    </source>
</evidence>
<dbReference type="Pfam" id="PF07508">
    <property type="entry name" value="Recombinase"/>
    <property type="match status" value="1"/>
</dbReference>
<feature type="domain" description="Resolvase/invertase-type recombinase catalytic" evidence="1">
    <location>
        <begin position="15"/>
        <end position="163"/>
    </location>
</feature>
<dbReference type="Pfam" id="PF00239">
    <property type="entry name" value="Resolvase"/>
    <property type="match status" value="1"/>
</dbReference>
<dbReference type="InterPro" id="IPR036162">
    <property type="entry name" value="Resolvase-like_N_sf"/>
</dbReference>
<dbReference type="PROSITE" id="PS51737">
    <property type="entry name" value="RECOMBINASE_DNA_BIND"/>
    <property type="match status" value="1"/>
</dbReference>
<dbReference type="PROSITE" id="PS51736">
    <property type="entry name" value="RECOMBINASES_3"/>
    <property type="match status" value="1"/>
</dbReference>
<dbReference type="InterPro" id="IPR050639">
    <property type="entry name" value="SSR_resolvase"/>
</dbReference>
<dbReference type="SUPFAM" id="SSF53041">
    <property type="entry name" value="Resolvase-like"/>
    <property type="match status" value="1"/>
</dbReference>
<comment type="caution">
    <text evidence="3">The sequence shown here is derived from an EMBL/GenBank/DDBJ whole genome shotgun (WGS) entry which is preliminary data.</text>
</comment>
<dbReference type="InterPro" id="IPR025827">
    <property type="entry name" value="Zn_ribbon_recom_dom"/>
</dbReference>
<dbReference type="GO" id="GO:0003677">
    <property type="term" value="F:DNA binding"/>
    <property type="evidence" value="ECO:0007669"/>
    <property type="project" value="InterPro"/>
</dbReference>
<dbReference type="Gene3D" id="3.90.1750.20">
    <property type="entry name" value="Putative Large Serine Recombinase, Chain B, Domain 2"/>
    <property type="match status" value="1"/>
</dbReference>
<dbReference type="Gene3D" id="3.40.50.1390">
    <property type="entry name" value="Resolvase, N-terminal catalytic domain"/>
    <property type="match status" value="1"/>
</dbReference>
<organism evidence="3 4">
    <name type="scientific">Mycobacterium intracellulare</name>
    <dbReference type="NCBI Taxonomy" id="1767"/>
    <lineage>
        <taxon>Bacteria</taxon>
        <taxon>Bacillati</taxon>
        <taxon>Actinomycetota</taxon>
        <taxon>Actinomycetes</taxon>
        <taxon>Mycobacteriales</taxon>
        <taxon>Mycobacteriaceae</taxon>
        <taxon>Mycobacterium</taxon>
        <taxon>Mycobacterium avium complex (MAC)</taxon>
    </lineage>
</organism>
<name>A0AAE4UC17_MYCIT</name>
<sequence length="479" mass="52149">MSRRKATAQRVGVQSAAVYARISADVEGAGLGVARQLEDCRKLAADRGWPVGDEYVDNDVSAFSGKPRREYARMLADLESGARDAVLVYNLDRLHRRPVELEEFVALCESVGVRDVATVTADIDLGNDDGLFMARIFAAFAAKESGRKSARIRRKMLQNAEQGRPHGSVRPFGYEPDKITVRSEEAAVVREMVDRYLAGASIRSLTMWLNDSGIAPAASKSWRTSAVRQILCSGRVAGLREHHGQVIGEAAWPAIISPMQRDQVLARMTARALTKTRAPRTYLLSGLLRCGRCGNRLYSQARHVNPENRVRRYVCLSGPDQGGCGRLTVVAQPVEDLLTDAVLTRLDSPALADALVGKSSVDANVAELSVQLDADTARLDELAALYADGAVTAREWIAARDPITARIAQTRKAIAAATDTADVNELAGTGHLLREQWDSLDIDRQQAVIKSVLGHAVIAPGTPGARSLDINRVHPHWRI</sequence>
<dbReference type="RefSeq" id="WP_072501373.1">
    <property type="nucleotide sequence ID" value="NZ_CP023149.1"/>
</dbReference>
<accession>A0AAE4UC17</accession>
<dbReference type="EMBL" id="JAWLLD010000050">
    <property type="protein sequence ID" value="MDV7015776.1"/>
    <property type="molecule type" value="Genomic_DNA"/>
</dbReference>
<dbReference type="InterPro" id="IPR011109">
    <property type="entry name" value="DNA_bind_recombinase_dom"/>
</dbReference>
<evidence type="ECO:0000313" key="4">
    <source>
        <dbReference type="Proteomes" id="UP001187143"/>
    </source>
</evidence>
<dbReference type="InterPro" id="IPR006119">
    <property type="entry name" value="Resolv_N"/>
</dbReference>
<dbReference type="SMART" id="SM00857">
    <property type="entry name" value="Resolvase"/>
    <property type="match status" value="1"/>
</dbReference>
<proteinExistence type="predicted"/>
<dbReference type="CDD" id="cd00338">
    <property type="entry name" value="Ser_Recombinase"/>
    <property type="match status" value="1"/>
</dbReference>
<dbReference type="Pfam" id="PF13408">
    <property type="entry name" value="Zn_ribbon_recom"/>
    <property type="match status" value="1"/>
</dbReference>